<dbReference type="Proteomes" id="UP001216579">
    <property type="component" value="Unassembled WGS sequence"/>
</dbReference>
<name>A0ABT5ZTN3_9ACTN</name>
<evidence type="ECO:0000313" key="2">
    <source>
        <dbReference type="Proteomes" id="UP001216579"/>
    </source>
</evidence>
<proteinExistence type="predicted"/>
<dbReference type="EMBL" id="JARJBC010000023">
    <property type="protein sequence ID" value="MDF3293190.1"/>
    <property type="molecule type" value="Genomic_DNA"/>
</dbReference>
<keyword evidence="2" id="KW-1185">Reference proteome</keyword>
<accession>A0ABT5ZTN3</accession>
<organism evidence="1 2">
    <name type="scientific">Streptomyces silvisoli</name>
    <dbReference type="NCBI Taxonomy" id="3034235"/>
    <lineage>
        <taxon>Bacteria</taxon>
        <taxon>Bacillati</taxon>
        <taxon>Actinomycetota</taxon>
        <taxon>Actinomycetes</taxon>
        <taxon>Kitasatosporales</taxon>
        <taxon>Streptomycetaceae</taxon>
        <taxon>Streptomyces</taxon>
    </lineage>
</organism>
<reference evidence="1 2" key="1">
    <citation type="submission" date="2023-03" db="EMBL/GenBank/DDBJ databases">
        <title>Draft genome sequence of Streptomyces sp. RB6PN23 isolated from peat swamp forest in Thailand.</title>
        <authorList>
            <person name="Klaysubun C."/>
            <person name="Duangmal K."/>
        </authorList>
    </citation>
    <scope>NUCLEOTIDE SEQUENCE [LARGE SCALE GENOMIC DNA]</scope>
    <source>
        <strain evidence="1 2">RB6PN23</strain>
    </source>
</reference>
<protein>
    <submittedName>
        <fullName evidence="1">Uncharacterized protein</fullName>
    </submittedName>
</protein>
<gene>
    <name evidence="1" type="ORF">P3G67_29040</name>
</gene>
<sequence>MASDRLYTLMRNGVPEIEFVAARDAVIGMAKAIRVLRMTADERRSWRGWYTWCNYRAAVLSLHRGDEFVFGVRSNGKHVTFRITPPTDRKRVVRSRYSQHHCDRCHDLMDLAALSRRRRVLVDELGDAERVTDVVCTDGSACEARRRQKARVAASGKAQWAVARR</sequence>
<dbReference type="RefSeq" id="WP_276096129.1">
    <property type="nucleotide sequence ID" value="NZ_JARJBC010000023.1"/>
</dbReference>
<comment type="caution">
    <text evidence="1">The sequence shown here is derived from an EMBL/GenBank/DDBJ whole genome shotgun (WGS) entry which is preliminary data.</text>
</comment>
<evidence type="ECO:0000313" key="1">
    <source>
        <dbReference type="EMBL" id="MDF3293190.1"/>
    </source>
</evidence>